<dbReference type="Gene3D" id="1.20.1250.20">
    <property type="entry name" value="MFS general substrate transporter like domains"/>
    <property type="match status" value="2"/>
</dbReference>
<feature type="domain" description="Major facilitator superfamily (MFS) profile" evidence="8">
    <location>
        <begin position="21"/>
        <end position="475"/>
    </location>
</feature>
<feature type="compositionally biased region" description="Low complexity" evidence="6">
    <location>
        <begin position="230"/>
        <end position="240"/>
    </location>
</feature>
<protein>
    <submittedName>
        <fullName evidence="9">Unplaced genomic scaffold SPHSTscaffold_272, whole genome shotgun sequence</fullName>
    </submittedName>
</protein>
<keyword evidence="2" id="KW-0813">Transport</keyword>
<feature type="transmembrane region" description="Helical" evidence="7">
    <location>
        <begin position="357"/>
        <end position="375"/>
    </location>
</feature>
<feature type="transmembrane region" description="Helical" evidence="7">
    <location>
        <begin position="292"/>
        <end position="308"/>
    </location>
</feature>
<evidence type="ECO:0000256" key="6">
    <source>
        <dbReference type="SAM" id="MobiDB-lite"/>
    </source>
</evidence>
<feature type="transmembrane region" description="Helical" evidence="7">
    <location>
        <begin position="449"/>
        <end position="470"/>
    </location>
</feature>
<keyword evidence="10" id="KW-1185">Reference proteome</keyword>
<feature type="transmembrane region" description="Helical" evidence="7">
    <location>
        <begin position="58"/>
        <end position="80"/>
    </location>
</feature>
<feature type="transmembrane region" description="Helical" evidence="7">
    <location>
        <begin position="149"/>
        <end position="170"/>
    </location>
</feature>
<dbReference type="PANTHER" id="PTHR23506">
    <property type="entry name" value="GH10249P"/>
    <property type="match status" value="1"/>
</dbReference>
<gene>
    <name evidence="9" type="ORF">M422DRAFT_76953</name>
</gene>
<feature type="transmembrane region" description="Helical" evidence="7">
    <location>
        <begin position="414"/>
        <end position="437"/>
    </location>
</feature>
<dbReference type="InterPro" id="IPR020846">
    <property type="entry name" value="MFS_dom"/>
</dbReference>
<comment type="subcellular location">
    <subcellularLocation>
        <location evidence="1">Membrane</location>
        <topology evidence="1">Multi-pass membrane protein</topology>
    </subcellularLocation>
</comment>
<feature type="transmembrane region" description="Helical" evidence="7">
    <location>
        <begin position="176"/>
        <end position="197"/>
    </location>
</feature>
<dbReference type="CDD" id="cd17325">
    <property type="entry name" value="MFS_MdtG_SLC18_like"/>
    <property type="match status" value="1"/>
</dbReference>
<evidence type="ECO:0000256" key="1">
    <source>
        <dbReference type="ARBA" id="ARBA00004141"/>
    </source>
</evidence>
<feature type="transmembrane region" description="Helical" evidence="7">
    <location>
        <begin position="328"/>
        <end position="345"/>
    </location>
</feature>
<dbReference type="PANTHER" id="PTHR23506:SF23">
    <property type="entry name" value="GH10249P"/>
    <property type="match status" value="1"/>
</dbReference>
<feature type="transmembrane region" description="Helical" evidence="7">
    <location>
        <begin position="119"/>
        <end position="137"/>
    </location>
</feature>
<feature type="transmembrane region" description="Helical" evidence="7">
    <location>
        <begin position="12"/>
        <end position="38"/>
    </location>
</feature>
<dbReference type="PROSITE" id="PS50850">
    <property type="entry name" value="MFS"/>
    <property type="match status" value="1"/>
</dbReference>
<dbReference type="GO" id="GO:0016020">
    <property type="term" value="C:membrane"/>
    <property type="evidence" value="ECO:0007669"/>
    <property type="project" value="UniProtKB-SubCell"/>
</dbReference>
<sequence>MISSTRNRPWGLVWRSHVWFVTAVVFLGIFTDLFFYTVAIPVVPFRLESLGYKNASALTGWLLFAFSGGLVLSTPPISWFSEKISSRRMPMLIGLLGLIGAQIMFMLAPVYWLMALARVLQGISSTVVWTVGLSLLSDSSPKSKLGQHLGIAMSGISTASVLAPPIGGALYDKLGFHAPFIFSLGVVTLDIAGRMLVIERKDALKWGIDPAAESDPGSATPASTEDKDAATVAEEGGTATSNEFQEKPSEKDATGAIIAHGVSDSLPEDTAEQVRRLSFMEVLGVIFRSKRALAAIFNALLYGISYTAQEPTFPLRLQDAYGQSPLKVGILYIPIVVPTLLSGFISGKISDKTGSGLICTIVFLLAIPWPLIMIIHRNFALIITSAVFAFFFLAGALTPITTELDSVARLNPGIGFTHVYGAFNMAYGLGSAVGPLIGGQLYDHVENGWAAVMGLSSGICLIAALVCFFFTDDPPPVKRIFGL</sequence>
<evidence type="ECO:0000256" key="7">
    <source>
        <dbReference type="SAM" id="Phobius"/>
    </source>
</evidence>
<dbReference type="GO" id="GO:0022857">
    <property type="term" value="F:transmembrane transporter activity"/>
    <property type="evidence" value="ECO:0007669"/>
    <property type="project" value="InterPro"/>
</dbReference>
<proteinExistence type="predicted"/>
<dbReference type="OrthoDB" id="440553at2759"/>
<dbReference type="InterPro" id="IPR036259">
    <property type="entry name" value="MFS_trans_sf"/>
</dbReference>
<evidence type="ECO:0000256" key="5">
    <source>
        <dbReference type="ARBA" id="ARBA00023136"/>
    </source>
</evidence>
<organism evidence="9 10">
    <name type="scientific">Sphaerobolus stellatus (strain SS14)</name>
    <dbReference type="NCBI Taxonomy" id="990650"/>
    <lineage>
        <taxon>Eukaryota</taxon>
        <taxon>Fungi</taxon>
        <taxon>Dikarya</taxon>
        <taxon>Basidiomycota</taxon>
        <taxon>Agaricomycotina</taxon>
        <taxon>Agaricomycetes</taxon>
        <taxon>Phallomycetidae</taxon>
        <taxon>Geastrales</taxon>
        <taxon>Sphaerobolaceae</taxon>
        <taxon>Sphaerobolus</taxon>
    </lineage>
</organism>
<dbReference type="AlphaFoldDB" id="A0A0C9TD07"/>
<dbReference type="Pfam" id="PF07690">
    <property type="entry name" value="MFS_1"/>
    <property type="match status" value="2"/>
</dbReference>
<feature type="transmembrane region" description="Helical" evidence="7">
    <location>
        <begin position="92"/>
        <end position="113"/>
    </location>
</feature>
<dbReference type="SUPFAM" id="SSF103473">
    <property type="entry name" value="MFS general substrate transporter"/>
    <property type="match status" value="1"/>
</dbReference>
<keyword evidence="3 7" id="KW-0812">Transmembrane</keyword>
<feature type="transmembrane region" description="Helical" evidence="7">
    <location>
        <begin position="381"/>
        <end position="402"/>
    </location>
</feature>
<dbReference type="Proteomes" id="UP000054279">
    <property type="component" value="Unassembled WGS sequence"/>
</dbReference>
<keyword evidence="5 7" id="KW-0472">Membrane</keyword>
<accession>A0A0C9TD07</accession>
<dbReference type="HOGENOM" id="CLU_001265_51_2_1"/>
<feature type="region of interest" description="Disordered" evidence="6">
    <location>
        <begin position="212"/>
        <end position="250"/>
    </location>
</feature>
<evidence type="ECO:0000256" key="2">
    <source>
        <dbReference type="ARBA" id="ARBA00022448"/>
    </source>
</evidence>
<dbReference type="InterPro" id="IPR050930">
    <property type="entry name" value="MFS_Vesicular_Transporter"/>
</dbReference>
<reference evidence="9 10" key="1">
    <citation type="submission" date="2014-06" db="EMBL/GenBank/DDBJ databases">
        <title>Evolutionary Origins and Diversification of the Mycorrhizal Mutualists.</title>
        <authorList>
            <consortium name="DOE Joint Genome Institute"/>
            <consortium name="Mycorrhizal Genomics Consortium"/>
            <person name="Kohler A."/>
            <person name="Kuo A."/>
            <person name="Nagy L.G."/>
            <person name="Floudas D."/>
            <person name="Copeland A."/>
            <person name="Barry K.W."/>
            <person name="Cichocki N."/>
            <person name="Veneault-Fourrey C."/>
            <person name="LaButti K."/>
            <person name="Lindquist E.A."/>
            <person name="Lipzen A."/>
            <person name="Lundell T."/>
            <person name="Morin E."/>
            <person name="Murat C."/>
            <person name="Riley R."/>
            <person name="Ohm R."/>
            <person name="Sun H."/>
            <person name="Tunlid A."/>
            <person name="Henrissat B."/>
            <person name="Grigoriev I.V."/>
            <person name="Hibbett D.S."/>
            <person name="Martin F."/>
        </authorList>
    </citation>
    <scope>NUCLEOTIDE SEQUENCE [LARGE SCALE GENOMIC DNA]</scope>
    <source>
        <strain evidence="9 10">SS14</strain>
    </source>
</reference>
<evidence type="ECO:0000256" key="4">
    <source>
        <dbReference type="ARBA" id="ARBA00022989"/>
    </source>
</evidence>
<name>A0A0C9TD07_SPHS4</name>
<evidence type="ECO:0000313" key="9">
    <source>
        <dbReference type="EMBL" id="KIJ27078.1"/>
    </source>
</evidence>
<evidence type="ECO:0000259" key="8">
    <source>
        <dbReference type="PROSITE" id="PS50850"/>
    </source>
</evidence>
<dbReference type="EMBL" id="KN837347">
    <property type="protein sequence ID" value="KIJ27078.1"/>
    <property type="molecule type" value="Genomic_DNA"/>
</dbReference>
<keyword evidence="4 7" id="KW-1133">Transmembrane helix</keyword>
<evidence type="ECO:0000256" key="3">
    <source>
        <dbReference type="ARBA" id="ARBA00022692"/>
    </source>
</evidence>
<evidence type="ECO:0000313" key="10">
    <source>
        <dbReference type="Proteomes" id="UP000054279"/>
    </source>
</evidence>
<dbReference type="InterPro" id="IPR011701">
    <property type="entry name" value="MFS"/>
</dbReference>